<dbReference type="GO" id="GO:0060003">
    <property type="term" value="P:copper ion export"/>
    <property type="evidence" value="ECO:0007669"/>
    <property type="project" value="TreeGrafter"/>
</dbReference>
<feature type="signal peptide" evidence="5">
    <location>
        <begin position="1"/>
        <end position="21"/>
    </location>
</feature>
<feature type="domain" description="Multidrug resistance protein MdtA-like barrel-sandwich hybrid" evidence="6">
    <location>
        <begin position="90"/>
        <end position="225"/>
    </location>
</feature>
<keyword evidence="3" id="KW-0175">Coiled coil</keyword>
<dbReference type="Gene3D" id="2.40.50.100">
    <property type="match status" value="1"/>
</dbReference>
<dbReference type="GO" id="GO:0016020">
    <property type="term" value="C:membrane"/>
    <property type="evidence" value="ECO:0007669"/>
    <property type="project" value="InterPro"/>
</dbReference>
<evidence type="ECO:0000256" key="4">
    <source>
        <dbReference type="SAM" id="MobiDB-lite"/>
    </source>
</evidence>
<dbReference type="GO" id="GO:0015679">
    <property type="term" value="P:plasma membrane copper ion transport"/>
    <property type="evidence" value="ECO:0007669"/>
    <property type="project" value="TreeGrafter"/>
</dbReference>
<dbReference type="InterPro" id="IPR058625">
    <property type="entry name" value="MdtA-like_BSH"/>
</dbReference>
<keyword evidence="9" id="KW-1185">Reference proteome</keyword>
<dbReference type="PANTHER" id="PTHR30097">
    <property type="entry name" value="CATION EFFLUX SYSTEM PROTEIN CUSB"/>
    <property type="match status" value="1"/>
</dbReference>
<evidence type="ECO:0000256" key="5">
    <source>
        <dbReference type="SAM" id="SignalP"/>
    </source>
</evidence>
<dbReference type="PANTHER" id="PTHR30097:SF4">
    <property type="entry name" value="SLR6042 PROTEIN"/>
    <property type="match status" value="1"/>
</dbReference>
<dbReference type="PROSITE" id="PS51257">
    <property type="entry name" value="PROKAR_LIPOPROTEIN"/>
    <property type="match status" value="1"/>
</dbReference>
<reference evidence="8 9" key="1">
    <citation type="submission" date="2019-03" db="EMBL/GenBank/DDBJ databases">
        <title>Genomic Encyclopedia of Archaeal and Bacterial Type Strains, Phase II (KMG-II): from individual species to whole genera.</title>
        <authorList>
            <person name="Goeker M."/>
        </authorList>
    </citation>
    <scope>NUCLEOTIDE SEQUENCE [LARGE SCALE GENOMIC DNA]</scope>
    <source>
        <strain evidence="8 9">DSM 22554</strain>
    </source>
</reference>
<feature type="chain" id="PRO_5020807731" evidence="5">
    <location>
        <begin position="22"/>
        <end position="398"/>
    </location>
</feature>
<dbReference type="RefSeq" id="WP_132225501.1">
    <property type="nucleotide sequence ID" value="NZ_SMGO01000003.1"/>
</dbReference>
<dbReference type="GO" id="GO:0030313">
    <property type="term" value="C:cell envelope"/>
    <property type="evidence" value="ECO:0007669"/>
    <property type="project" value="TreeGrafter"/>
</dbReference>
<dbReference type="SUPFAM" id="SSF111369">
    <property type="entry name" value="HlyD-like secretion proteins"/>
    <property type="match status" value="1"/>
</dbReference>
<proteinExistence type="inferred from homology"/>
<dbReference type="NCBIfam" id="TIGR01730">
    <property type="entry name" value="RND_mfp"/>
    <property type="match status" value="1"/>
</dbReference>
<dbReference type="GO" id="GO:0022857">
    <property type="term" value="F:transmembrane transporter activity"/>
    <property type="evidence" value="ECO:0007669"/>
    <property type="project" value="InterPro"/>
</dbReference>
<dbReference type="Pfam" id="PF25917">
    <property type="entry name" value="BSH_RND"/>
    <property type="match status" value="1"/>
</dbReference>
<dbReference type="Pfam" id="PF25954">
    <property type="entry name" value="Beta-barrel_RND_2"/>
    <property type="match status" value="1"/>
</dbReference>
<accession>A0A4R1LR83</accession>
<name>A0A4R1LR83_9SPHI</name>
<keyword evidence="5" id="KW-0732">Signal</keyword>
<evidence type="ECO:0000313" key="8">
    <source>
        <dbReference type="EMBL" id="TCK80824.1"/>
    </source>
</evidence>
<dbReference type="OrthoDB" id="9814657at2"/>
<evidence type="ECO:0000259" key="7">
    <source>
        <dbReference type="Pfam" id="PF25954"/>
    </source>
</evidence>
<dbReference type="Proteomes" id="UP000294616">
    <property type="component" value="Unassembled WGS sequence"/>
</dbReference>
<dbReference type="InterPro" id="IPR058792">
    <property type="entry name" value="Beta-barrel_RND_2"/>
</dbReference>
<dbReference type="AlphaFoldDB" id="A0A4R1LR83"/>
<dbReference type="Gene3D" id="2.40.420.20">
    <property type="match status" value="1"/>
</dbReference>
<evidence type="ECO:0000313" key="9">
    <source>
        <dbReference type="Proteomes" id="UP000294616"/>
    </source>
</evidence>
<protein>
    <submittedName>
        <fullName evidence="8">RND family efflux transporter MFP subunit</fullName>
    </submittedName>
</protein>
<feature type="region of interest" description="Disordered" evidence="4">
    <location>
        <begin position="22"/>
        <end position="44"/>
    </location>
</feature>
<feature type="coiled-coil region" evidence="3">
    <location>
        <begin position="148"/>
        <end position="175"/>
    </location>
</feature>
<feature type="compositionally biased region" description="Acidic residues" evidence="4">
    <location>
        <begin position="31"/>
        <end position="40"/>
    </location>
</feature>
<dbReference type="EMBL" id="SMGO01000003">
    <property type="protein sequence ID" value="TCK80824.1"/>
    <property type="molecule type" value="Genomic_DNA"/>
</dbReference>
<feature type="domain" description="CusB-like beta-barrel" evidence="7">
    <location>
        <begin position="233"/>
        <end position="304"/>
    </location>
</feature>
<comment type="similarity">
    <text evidence="1">Belongs to the membrane fusion protein (MFP) (TC 8.A.1) family.</text>
</comment>
<evidence type="ECO:0000256" key="3">
    <source>
        <dbReference type="SAM" id="Coils"/>
    </source>
</evidence>
<dbReference type="Gene3D" id="2.40.30.170">
    <property type="match status" value="1"/>
</dbReference>
<keyword evidence="2" id="KW-0813">Transport</keyword>
<dbReference type="InterPro" id="IPR006143">
    <property type="entry name" value="RND_pump_MFP"/>
</dbReference>
<gene>
    <name evidence="8" type="ORF">C8N28_2578</name>
</gene>
<evidence type="ECO:0000259" key="6">
    <source>
        <dbReference type="Pfam" id="PF25917"/>
    </source>
</evidence>
<dbReference type="Gene3D" id="1.10.287.470">
    <property type="entry name" value="Helix hairpin bin"/>
    <property type="match status" value="1"/>
</dbReference>
<evidence type="ECO:0000256" key="2">
    <source>
        <dbReference type="ARBA" id="ARBA00022448"/>
    </source>
</evidence>
<sequence length="398" mass="43997">MKRIYIILAIIQLIAFSSCQNQTTESTNNDPIEEEHEDENTVSLSQEQIKAVDIQFDTIEQKVLKDLLKVSGELRVPNQNRAKATTLYPGVIKQIYIQAGNFVNKGERIASVTNADYIKMQEDFLTMTTQESLAETEYNRQKDLYEGNAGALKNLQQAEANFKALRARKASLMRQLQIMGINTSQINNGNLVTSLNIVAPVSGIVGNISVQIGSYVDTSTPIAEIIDNRKIHVDLHVYEKDLASFKEGQNVDFLLTNNPDKKFTATVYSTGSSFEENSKTIIVHAQVTGDKTGLIDGMNITAHMGFNDSKVDAVPNEAIVSHEGQQYIFVVDEDHLEKPNHSADEVSFTKIPVIAGKSDIGYTQITFIEEAPKNARIVTKGAFFVLAKLTNSGGDHAH</sequence>
<dbReference type="InterPro" id="IPR051909">
    <property type="entry name" value="MFP_Cation_Efflux"/>
</dbReference>
<organism evidence="8 9">
    <name type="scientific">Albibacterium bauzanense</name>
    <dbReference type="NCBI Taxonomy" id="653929"/>
    <lineage>
        <taxon>Bacteria</taxon>
        <taxon>Pseudomonadati</taxon>
        <taxon>Bacteroidota</taxon>
        <taxon>Sphingobacteriia</taxon>
        <taxon>Sphingobacteriales</taxon>
        <taxon>Sphingobacteriaceae</taxon>
        <taxon>Albibacterium</taxon>
    </lineage>
</organism>
<evidence type="ECO:0000256" key="1">
    <source>
        <dbReference type="ARBA" id="ARBA00009477"/>
    </source>
</evidence>
<comment type="caution">
    <text evidence="8">The sequence shown here is derived from an EMBL/GenBank/DDBJ whole genome shotgun (WGS) entry which is preliminary data.</text>
</comment>